<keyword evidence="10" id="KW-1185">Reference proteome</keyword>
<comment type="similarity">
    <text evidence="7">Belongs to the binding-protein-dependent transport system permease family.</text>
</comment>
<evidence type="ECO:0000256" key="2">
    <source>
        <dbReference type="ARBA" id="ARBA00022448"/>
    </source>
</evidence>
<feature type="transmembrane region" description="Helical" evidence="7">
    <location>
        <begin position="196"/>
        <end position="216"/>
    </location>
</feature>
<evidence type="ECO:0000259" key="8">
    <source>
        <dbReference type="PROSITE" id="PS50928"/>
    </source>
</evidence>
<feature type="transmembrane region" description="Helical" evidence="7">
    <location>
        <begin position="12"/>
        <end position="30"/>
    </location>
</feature>
<feature type="transmembrane region" description="Helical" evidence="7">
    <location>
        <begin position="258"/>
        <end position="280"/>
    </location>
</feature>
<proteinExistence type="inferred from homology"/>
<evidence type="ECO:0000313" key="9">
    <source>
        <dbReference type="EMBL" id="MCM4077451.1"/>
    </source>
</evidence>
<keyword evidence="5 7" id="KW-1133">Transmembrane helix</keyword>
<keyword evidence="6 7" id="KW-0472">Membrane</keyword>
<dbReference type="RefSeq" id="WP_251797306.1">
    <property type="nucleotide sequence ID" value="NZ_JAMQOL010000008.1"/>
</dbReference>
<dbReference type="SUPFAM" id="SSF161098">
    <property type="entry name" value="MetI-like"/>
    <property type="match status" value="1"/>
</dbReference>
<feature type="transmembrane region" description="Helical" evidence="7">
    <location>
        <begin position="300"/>
        <end position="326"/>
    </location>
</feature>
<dbReference type="PANTHER" id="PTHR43163:SF6">
    <property type="entry name" value="DIPEPTIDE TRANSPORT SYSTEM PERMEASE PROTEIN DPPB-RELATED"/>
    <property type="match status" value="1"/>
</dbReference>
<feature type="domain" description="ABC transmembrane type-1" evidence="8">
    <location>
        <begin position="114"/>
        <end position="323"/>
    </location>
</feature>
<dbReference type="PROSITE" id="PS50928">
    <property type="entry name" value="ABC_TM1"/>
    <property type="match status" value="1"/>
</dbReference>
<keyword evidence="3" id="KW-1003">Cell membrane</keyword>
<sequence length="333" mass="35950">MLAYLIRRLFNAVLTLLVVTAVTFGIFFLVPKATGSDPALLYIGKTSDAASVEGIRVKMGLNDPIVVQYGKFLKGLVVGRDYANGPDVNHCPAPCLGYSFKTDQEVTPLLLGDLPVTLSLALGAAVLWLIMGISTGVISALRRGTLLDRAVMTGALAGVSLPIYFTGLLASAIFVYWLGWLPQGQYVPFTENPGEWFIQLLLPWITLAFLFAATYARLTRANMLETLGEDYVRTARAKGLRERTVIGKHALRSGLTPIVTIFGLDLGALLGGAVLTETVFNLRGLGYQALTAIRGNDLPIILGVTLIAAFFIVFANLVVDLVYGFIDPRVRLA</sequence>
<organism evidence="9 10">
    <name type="scientific">Paractinoplanes hotanensis</name>
    <dbReference type="NCBI Taxonomy" id="2906497"/>
    <lineage>
        <taxon>Bacteria</taxon>
        <taxon>Bacillati</taxon>
        <taxon>Actinomycetota</taxon>
        <taxon>Actinomycetes</taxon>
        <taxon>Micromonosporales</taxon>
        <taxon>Micromonosporaceae</taxon>
        <taxon>Paractinoplanes</taxon>
    </lineage>
</organism>
<dbReference type="CDD" id="cd06261">
    <property type="entry name" value="TM_PBP2"/>
    <property type="match status" value="1"/>
</dbReference>
<evidence type="ECO:0000256" key="6">
    <source>
        <dbReference type="ARBA" id="ARBA00023136"/>
    </source>
</evidence>
<evidence type="ECO:0000256" key="4">
    <source>
        <dbReference type="ARBA" id="ARBA00022692"/>
    </source>
</evidence>
<feature type="transmembrane region" description="Helical" evidence="7">
    <location>
        <begin position="153"/>
        <end position="176"/>
    </location>
</feature>
<evidence type="ECO:0000256" key="7">
    <source>
        <dbReference type="RuleBase" id="RU363032"/>
    </source>
</evidence>
<evidence type="ECO:0000313" key="10">
    <source>
        <dbReference type="Proteomes" id="UP001523216"/>
    </source>
</evidence>
<comment type="caution">
    <text evidence="9">The sequence shown here is derived from an EMBL/GenBank/DDBJ whole genome shotgun (WGS) entry which is preliminary data.</text>
</comment>
<evidence type="ECO:0000256" key="5">
    <source>
        <dbReference type="ARBA" id="ARBA00022989"/>
    </source>
</evidence>
<dbReference type="InterPro" id="IPR035906">
    <property type="entry name" value="MetI-like_sf"/>
</dbReference>
<dbReference type="Pfam" id="PF00528">
    <property type="entry name" value="BPD_transp_1"/>
    <property type="match status" value="1"/>
</dbReference>
<protein>
    <submittedName>
        <fullName evidence="9">ABC transporter permease</fullName>
    </submittedName>
</protein>
<dbReference type="InterPro" id="IPR000515">
    <property type="entry name" value="MetI-like"/>
</dbReference>
<feature type="transmembrane region" description="Helical" evidence="7">
    <location>
        <begin position="118"/>
        <end position="141"/>
    </location>
</feature>
<evidence type="ECO:0000256" key="1">
    <source>
        <dbReference type="ARBA" id="ARBA00004651"/>
    </source>
</evidence>
<accession>A0ABT0XUJ0</accession>
<dbReference type="Pfam" id="PF19300">
    <property type="entry name" value="BPD_transp_1_N"/>
    <property type="match status" value="1"/>
</dbReference>
<reference evidence="9 10" key="1">
    <citation type="submission" date="2022-06" db="EMBL/GenBank/DDBJ databases">
        <title>Actinoplanes abujensis sp. nov., isolated from Nigerian arid soil.</title>
        <authorList>
            <person name="Ding P."/>
        </authorList>
    </citation>
    <scope>NUCLEOTIDE SEQUENCE [LARGE SCALE GENOMIC DNA]</scope>
    <source>
        <strain evidence="10">TRM88002</strain>
    </source>
</reference>
<name>A0ABT0XUJ0_9ACTN</name>
<gene>
    <name evidence="9" type="ORF">LXN57_07730</name>
</gene>
<dbReference type="PANTHER" id="PTHR43163">
    <property type="entry name" value="DIPEPTIDE TRANSPORT SYSTEM PERMEASE PROTEIN DPPB-RELATED"/>
    <property type="match status" value="1"/>
</dbReference>
<dbReference type="EMBL" id="JAMQOL010000008">
    <property type="protein sequence ID" value="MCM4077451.1"/>
    <property type="molecule type" value="Genomic_DNA"/>
</dbReference>
<keyword evidence="4 7" id="KW-0812">Transmembrane</keyword>
<keyword evidence="2 7" id="KW-0813">Transport</keyword>
<dbReference type="InterPro" id="IPR045621">
    <property type="entry name" value="BPD_transp_1_N"/>
</dbReference>
<evidence type="ECO:0000256" key="3">
    <source>
        <dbReference type="ARBA" id="ARBA00022475"/>
    </source>
</evidence>
<dbReference type="Gene3D" id="1.10.3720.10">
    <property type="entry name" value="MetI-like"/>
    <property type="match status" value="1"/>
</dbReference>
<dbReference type="Proteomes" id="UP001523216">
    <property type="component" value="Unassembled WGS sequence"/>
</dbReference>
<comment type="subcellular location">
    <subcellularLocation>
        <location evidence="1 7">Cell membrane</location>
        <topology evidence="1 7">Multi-pass membrane protein</topology>
    </subcellularLocation>
</comment>